<evidence type="ECO:0000313" key="1">
    <source>
        <dbReference type="EMBL" id="BBC79366.1"/>
    </source>
</evidence>
<evidence type="ECO:0000313" key="2">
    <source>
        <dbReference type="Proteomes" id="UP000270034"/>
    </source>
</evidence>
<proteinExistence type="predicted"/>
<dbReference type="Proteomes" id="UP000270034">
    <property type="component" value="Chromosome"/>
</dbReference>
<reference evidence="1 2" key="1">
    <citation type="submission" date="2018-02" db="EMBL/GenBank/DDBJ databases">
        <title>Acetobacter orientalis genome.</title>
        <authorList>
            <person name="Nakashima N."/>
            <person name="Tamura T."/>
        </authorList>
    </citation>
    <scope>NUCLEOTIDE SEQUENCE [LARGE SCALE GENOMIC DNA]</scope>
    <source>
        <strain evidence="1 2">FAN1</strain>
    </source>
</reference>
<dbReference type="EMBL" id="AP018515">
    <property type="protein sequence ID" value="BBC79366.1"/>
    <property type="molecule type" value="Genomic_DNA"/>
</dbReference>
<accession>A0A2Z5ZG31</accession>
<dbReference type="AlphaFoldDB" id="A0A2Z5ZG31"/>
<organism evidence="1 2">
    <name type="scientific">Acetobacter orientalis</name>
    <dbReference type="NCBI Taxonomy" id="146474"/>
    <lineage>
        <taxon>Bacteria</taxon>
        <taxon>Pseudomonadati</taxon>
        <taxon>Pseudomonadota</taxon>
        <taxon>Alphaproteobacteria</taxon>
        <taxon>Acetobacterales</taxon>
        <taxon>Acetobacteraceae</taxon>
        <taxon>Acetobacter</taxon>
    </lineage>
</organism>
<sequence>MHANDHLTGVNCWKKQPLACTALTAAIDMAKPITLRQRCHKLTVRSTVQPVLFRQRALKSRVVQSTLLWQGKA</sequence>
<gene>
    <name evidence="1" type="ORF">AcetOrient_orf01510</name>
</gene>
<name>A0A2Z5ZG31_9PROT</name>
<dbReference type="KEGG" id="aot:AcetOri_orf01510"/>
<protein>
    <submittedName>
        <fullName evidence="1">Pathogenicity locus</fullName>
    </submittedName>
</protein>